<comment type="caution">
    <text evidence="6">Lacks conserved residue(s) required for the propagation of feature annotation.</text>
</comment>
<reference evidence="8 9" key="1">
    <citation type="submission" date="2023-06" db="EMBL/GenBank/DDBJ databases">
        <title>Influencing factors and mechanism of Cr(VI) reduction by facultative anaerobic Exiguobacterium sp. PY14.</title>
        <authorList>
            <person name="Zou L."/>
        </authorList>
    </citation>
    <scope>NUCLEOTIDE SEQUENCE [LARGE SCALE GENOMIC DNA]</scope>
    <source>
        <strain evidence="8 9">PY14</strain>
    </source>
</reference>
<evidence type="ECO:0000256" key="1">
    <source>
        <dbReference type="ARBA" id="ARBA00004651"/>
    </source>
</evidence>
<dbReference type="PANTHER" id="PTHR12677">
    <property type="entry name" value="GOLGI APPARATUS MEMBRANE PROTEIN TVP38-RELATED"/>
    <property type="match status" value="1"/>
</dbReference>
<evidence type="ECO:0000256" key="3">
    <source>
        <dbReference type="ARBA" id="ARBA00022692"/>
    </source>
</evidence>
<evidence type="ECO:0000256" key="2">
    <source>
        <dbReference type="ARBA" id="ARBA00022475"/>
    </source>
</evidence>
<dbReference type="PANTHER" id="PTHR12677:SF55">
    <property type="entry name" value="UNDECAPRENYL PHOSPHATE TRANSPORTER SAOUHSC_00901-RELATED"/>
    <property type="match status" value="1"/>
</dbReference>
<comment type="caution">
    <text evidence="8">The sequence shown here is derived from an EMBL/GenBank/DDBJ whole genome shotgun (WGS) entry which is preliminary data.</text>
</comment>
<accession>A0ABT7MT93</accession>
<protein>
    <recommendedName>
        <fullName evidence="6">TVP38/TMEM64 family membrane protein</fullName>
    </recommendedName>
</protein>
<keyword evidence="4 6" id="KW-1133">Transmembrane helix</keyword>
<feature type="transmembrane region" description="Helical" evidence="6">
    <location>
        <begin position="20"/>
        <end position="44"/>
    </location>
</feature>
<keyword evidence="3 6" id="KW-0812">Transmembrane</keyword>
<dbReference type="RefSeq" id="WP_214686824.1">
    <property type="nucleotide sequence ID" value="NZ_CP183077.1"/>
</dbReference>
<evidence type="ECO:0000259" key="7">
    <source>
        <dbReference type="Pfam" id="PF09335"/>
    </source>
</evidence>
<dbReference type="InterPro" id="IPR032816">
    <property type="entry name" value="VTT_dom"/>
</dbReference>
<dbReference type="Pfam" id="PF09335">
    <property type="entry name" value="VTT_dom"/>
    <property type="match status" value="1"/>
</dbReference>
<comment type="subcellular location">
    <subcellularLocation>
        <location evidence="1 6">Cell membrane</location>
        <topology evidence="1 6">Multi-pass membrane protein</topology>
    </subcellularLocation>
</comment>
<comment type="similarity">
    <text evidence="6">Belongs to the TVP38/TMEM64 family.</text>
</comment>
<name>A0ABT7MT93_9BACL</name>
<dbReference type="EMBL" id="JASWER010000033">
    <property type="protein sequence ID" value="MDL5378424.1"/>
    <property type="molecule type" value="Genomic_DNA"/>
</dbReference>
<feature type="transmembrane region" description="Helical" evidence="6">
    <location>
        <begin position="134"/>
        <end position="151"/>
    </location>
</feature>
<evidence type="ECO:0000256" key="5">
    <source>
        <dbReference type="ARBA" id="ARBA00023136"/>
    </source>
</evidence>
<gene>
    <name evidence="8" type="ORF">QR695_15645</name>
</gene>
<evidence type="ECO:0000256" key="6">
    <source>
        <dbReference type="RuleBase" id="RU366058"/>
    </source>
</evidence>
<dbReference type="Proteomes" id="UP001230807">
    <property type="component" value="Unassembled WGS sequence"/>
</dbReference>
<evidence type="ECO:0000313" key="9">
    <source>
        <dbReference type="Proteomes" id="UP001230807"/>
    </source>
</evidence>
<evidence type="ECO:0000313" key="8">
    <source>
        <dbReference type="EMBL" id="MDL5378424.1"/>
    </source>
</evidence>
<feature type="transmembrane region" description="Helical" evidence="6">
    <location>
        <begin position="72"/>
        <end position="96"/>
    </location>
</feature>
<feature type="domain" description="VTT" evidence="7">
    <location>
        <begin position="7"/>
        <end position="124"/>
    </location>
</feature>
<keyword evidence="2 6" id="KW-1003">Cell membrane</keyword>
<proteinExistence type="inferred from homology"/>
<organism evidence="8 9">
    <name type="scientific">Exiguobacterium mexicanum</name>
    <dbReference type="NCBI Taxonomy" id="340146"/>
    <lineage>
        <taxon>Bacteria</taxon>
        <taxon>Bacillati</taxon>
        <taxon>Bacillota</taxon>
        <taxon>Bacilli</taxon>
        <taxon>Bacillales</taxon>
        <taxon>Bacillales Family XII. Incertae Sedis</taxon>
        <taxon>Exiguobacterium</taxon>
    </lineage>
</organism>
<sequence length="159" mass="17393">MGAVGFFPSFLLTSLNISSLGLTIGVILSLSGEIFGAIVGFYLYRYGFSKVNPKWLKRPFWRYIQSSSISRVFWAIILLRLIPFVPSGLVTAGAALTPIPGGLFIIASTIGKIPAVSLEVAVVYGLVESIPPGYQYGLFILIFLSFLVIWAKNKRKNSL</sequence>
<keyword evidence="5 6" id="KW-0472">Membrane</keyword>
<evidence type="ECO:0000256" key="4">
    <source>
        <dbReference type="ARBA" id="ARBA00022989"/>
    </source>
</evidence>
<keyword evidence="9" id="KW-1185">Reference proteome</keyword>
<dbReference type="InterPro" id="IPR015414">
    <property type="entry name" value="TMEM64"/>
</dbReference>